<dbReference type="PROSITE" id="PS51831">
    <property type="entry name" value="HD"/>
    <property type="match status" value="1"/>
</dbReference>
<reference evidence="2" key="1">
    <citation type="journal article" date="2017" name="Nature">
        <title>Asgard archaea illuminate the origin of eukaryotic cellular complexity.</title>
        <authorList>
            <person name="Zaremba-Niedzwiedzka K."/>
            <person name="Caceres E.F."/>
            <person name="Saw J.H."/>
            <person name="Backstrom D."/>
            <person name="Juzokaite L."/>
            <person name="Vancaester E."/>
            <person name="Seitz K.W."/>
            <person name="Anantharaman K."/>
            <person name="Starnawski P."/>
            <person name="Kjeldsen K.U."/>
            <person name="Scott M.B."/>
            <person name="Nunoura T."/>
            <person name="Banfield J.F."/>
            <person name="Schramm A."/>
            <person name="Baker B.J."/>
            <person name="Spang A."/>
            <person name="Ettema T.J.G."/>
        </authorList>
    </citation>
    <scope>NUCLEOTIDE SEQUENCE</scope>
    <source>
        <strain evidence="2">LCB_4</strain>
    </source>
</reference>
<feature type="domain" description="HD" evidence="1">
    <location>
        <begin position="56"/>
        <end position="174"/>
    </location>
</feature>
<evidence type="ECO:0000259" key="1">
    <source>
        <dbReference type="PROSITE" id="PS51831"/>
    </source>
</evidence>
<evidence type="ECO:0000313" key="3">
    <source>
        <dbReference type="Proteomes" id="UP000186851"/>
    </source>
</evidence>
<organism evidence="2 3">
    <name type="scientific">Odinarchaeota yellowstonii (strain LCB_4)</name>
    <dbReference type="NCBI Taxonomy" id="1841599"/>
    <lineage>
        <taxon>Archaea</taxon>
        <taxon>Promethearchaeati</taxon>
        <taxon>Candidatus Odinarchaeota</taxon>
        <taxon>Candidatus Odinarchaeia</taxon>
        <taxon>Candidatus Odinarchaeales</taxon>
        <taxon>Candidatus Odinarchaeaceae</taxon>
        <taxon>Candidatus Odinarchaeum</taxon>
    </lineage>
</organism>
<dbReference type="Pfam" id="PF01966">
    <property type="entry name" value="HD"/>
    <property type="match status" value="1"/>
</dbReference>
<dbReference type="PANTHER" id="PTHR11373:SF4">
    <property type="entry name" value="DEOXYNUCLEOSIDE TRIPHOSPHATE TRIPHOSPHOHYDROLASE SAMHD1"/>
    <property type="match status" value="1"/>
</dbReference>
<sequence>MQSKKWWGFIKDPVFGYIHFTPEEKNVIDTKTFQRLIRIRQLAGAEYVYPGANHTRFEHSIGVMYIAGELAKNLECMSAEEINEIRLAGLLHDIGHGAFSHIFETVLHKFFKINHEDMTRKLIREGELKDIIKDAGYEPEKISRLAIGQLKEKNKEYLDQILRSTVDADKMDYIVRDSYHTGAGYSADVWRLIYTMEAVNNKLSVSSTAIYTLEAFLLARVESFKSIYFHKTARAAQIMIGKALVNAYEENPFFSPNNLDEYIELNDYTVWSILKNSKRAAKIIDDLEHRRLLKSVYENIVITKEKLASRIFSKEQVKTSIEREIAVEAGVSEDDVLIDSPLVPSVPYASSSKDERFEVPIFDKKTSNLLESGGETSKIIEAMKGYLNVLRVYTTAENREKVRKAALKILSSEPYELKIAT</sequence>
<dbReference type="SMART" id="SM00471">
    <property type="entry name" value="HDc"/>
    <property type="match status" value="1"/>
</dbReference>
<dbReference type="PANTHER" id="PTHR11373">
    <property type="entry name" value="DEOXYNUCLEOSIDE TRIPHOSPHATE TRIPHOSPHOHYDROLASE"/>
    <property type="match status" value="1"/>
</dbReference>
<protein>
    <submittedName>
        <fullName evidence="2">HD domain-containing protein</fullName>
    </submittedName>
</protein>
<dbReference type="GO" id="GO:0006203">
    <property type="term" value="P:dGTP catabolic process"/>
    <property type="evidence" value="ECO:0007669"/>
    <property type="project" value="TreeGrafter"/>
</dbReference>
<dbReference type="InterPro" id="IPR003607">
    <property type="entry name" value="HD/PDEase_dom"/>
</dbReference>
<dbReference type="InterPro" id="IPR045509">
    <property type="entry name" value="HD_assoc_2"/>
</dbReference>
<dbReference type="Pfam" id="PF19276">
    <property type="entry name" value="HD_assoc_2"/>
    <property type="match status" value="1"/>
</dbReference>
<dbReference type="AlphaFoldDB" id="A0AAF0D434"/>
<dbReference type="EMBL" id="CP091871">
    <property type="protein sequence ID" value="WEU41000.1"/>
    <property type="molecule type" value="Genomic_DNA"/>
</dbReference>
<reference evidence="2" key="2">
    <citation type="journal article" date="2022" name="Nat. Microbiol.">
        <title>A closed Candidatus Odinarchaeum chromosome exposes Asgard archaeal viruses.</title>
        <authorList>
            <person name="Tamarit D."/>
            <person name="Caceres E.F."/>
            <person name="Krupovic M."/>
            <person name="Nijland R."/>
            <person name="Eme L."/>
            <person name="Robinson N.P."/>
            <person name="Ettema T.J.G."/>
        </authorList>
    </citation>
    <scope>NUCLEOTIDE SEQUENCE</scope>
    <source>
        <strain evidence="2">LCB_4</strain>
    </source>
</reference>
<dbReference type="SUPFAM" id="SSF109604">
    <property type="entry name" value="HD-domain/PDEase-like"/>
    <property type="match status" value="1"/>
</dbReference>
<evidence type="ECO:0000313" key="2">
    <source>
        <dbReference type="EMBL" id="WEU41000.1"/>
    </source>
</evidence>
<gene>
    <name evidence="2" type="ORF">OdinLCB4_003620</name>
</gene>
<dbReference type="InterPro" id="IPR050135">
    <property type="entry name" value="dGTPase-like"/>
</dbReference>
<dbReference type="Gene3D" id="1.10.3210.10">
    <property type="entry name" value="Hypothetical protein af1432"/>
    <property type="match status" value="1"/>
</dbReference>
<proteinExistence type="predicted"/>
<dbReference type="CDD" id="cd00077">
    <property type="entry name" value="HDc"/>
    <property type="match status" value="1"/>
</dbReference>
<dbReference type="Proteomes" id="UP000186851">
    <property type="component" value="Chromosome"/>
</dbReference>
<dbReference type="GO" id="GO:0008832">
    <property type="term" value="F:dGTPase activity"/>
    <property type="evidence" value="ECO:0007669"/>
    <property type="project" value="TreeGrafter"/>
</dbReference>
<dbReference type="KEGG" id="oyw:OdinLCB4_003620"/>
<dbReference type="InterPro" id="IPR006674">
    <property type="entry name" value="HD_domain"/>
</dbReference>
<accession>A0AAF0D434</accession>
<name>A0AAF0D434_ODILC</name>